<organism evidence="10 11">
    <name type="scientific">Haliangium ochraceum (strain DSM 14365 / JCM 11303 / SMP-2)</name>
    <dbReference type="NCBI Taxonomy" id="502025"/>
    <lineage>
        <taxon>Bacteria</taxon>
        <taxon>Pseudomonadati</taxon>
        <taxon>Myxococcota</taxon>
        <taxon>Polyangia</taxon>
        <taxon>Haliangiales</taxon>
        <taxon>Kofleriaceae</taxon>
        <taxon>Haliangium</taxon>
    </lineage>
</organism>
<evidence type="ECO:0000256" key="2">
    <source>
        <dbReference type="ARBA" id="ARBA00022679"/>
    </source>
</evidence>
<dbReference type="PANTHER" id="PTHR19136">
    <property type="entry name" value="MOLYBDENUM COFACTOR GUANYLYLTRANSFERASE"/>
    <property type="match status" value="1"/>
</dbReference>
<feature type="binding site" evidence="8">
    <location>
        <position position="105"/>
    </location>
    <ligand>
        <name>Mg(2+)</name>
        <dbReference type="ChEBI" id="CHEBI:18420"/>
    </ligand>
</feature>
<comment type="function">
    <text evidence="8">Transfers a GMP moiety from GTP to Mo-molybdopterin (Mo-MPT) cofactor (Moco or molybdenum cofactor) to form Mo-molybdopterin guanine dinucleotide (Mo-MGD) cofactor.</text>
</comment>
<feature type="domain" description="MobA-like NTP transferase" evidence="9">
    <location>
        <begin position="15"/>
        <end position="160"/>
    </location>
</feature>
<evidence type="ECO:0000259" key="9">
    <source>
        <dbReference type="Pfam" id="PF12804"/>
    </source>
</evidence>
<gene>
    <name evidence="8" type="primary">mobA</name>
    <name evidence="10" type="ordered locus">Hoch_6006</name>
</gene>
<comment type="similarity">
    <text evidence="8">Belongs to the MobA family.</text>
</comment>
<name>D0LJX4_HALO1</name>
<evidence type="ECO:0000313" key="11">
    <source>
        <dbReference type="Proteomes" id="UP000001880"/>
    </source>
</evidence>
<proteinExistence type="inferred from homology"/>
<evidence type="ECO:0000256" key="1">
    <source>
        <dbReference type="ARBA" id="ARBA00022490"/>
    </source>
</evidence>
<dbReference type="Proteomes" id="UP000001880">
    <property type="component" value="Chromosome"/>
</dbReference>
<comment type="caution">
    <text evidence="8">Lacks conserved residue(s) required for the propagation of feature annotation.</text>
</comment>
<comment type="domain">
    <text evidence="8">The N-terminal domain determines nucleotide recognition and specific binding, while the C-terminal domain determines the specific binding to the target protein.</text>
</comment>
<protein>
    <recommendedName>
        <fullName evidence="8">Probable molybdenum cofactor guanylyltransferase</fullName>
        <shortName evidence="8">MoCo guanylyltransferase</shortName>
        <ecNumber evidence="8">2.7.7.77</ecNumber>
    </recommendedName>
    <alternativeName>
        <fullName evidence="8">GTP:molybdopterin guanylyltransferase</fullName>
    </alternativeName>
    <alternativeName>
        <fullName evidence="8">Mo-MPT guanylyltransferase</fullName>
    </alternativeName>
    <alternativeName>
        <fullName evidence="8">Molybdopterin guanylyltransferase</fullName>
    </alternativeName>
    <alternativeName>
        <fullName evidence="8">Molybdopterin-guanine dinucleotide synthase</fullName>
        <shortName evidence="8">MGD synthase</shortName>
    </alternativeName>
</protein>
<evidence type="ECO:0000313" key="10">
    <source>
        <dbReference type="EMBL" id="ACY18481.1"/>
    </source>
</evidence>
<dbReference type="EMBL" id="CP001804">
    <property type="protein sequence ID" value="ACY18481.1"/>
    <property type="molecule type" value="Genomic_DNA"/>
</dbReference>
<sequence>MPSPVPVPAGVELAAAILAGGEARRLGGRIKPLIAIAGRPIIERQLAVLRAYTGDIAISANRAQPFAGYGLPVIADRAAGAGPLAGIGACLAWSPAAYLLVLAGDMPFVAPAVIELLLAARGPGVDIVVPTIGGLPEPLLALYGARCLPVIERRLRAGQRKTAALASDPGLRVRRIDEHALRRCDPALRSFTNLNQLADLAAEEP</sequence>
<dbReference type="eggNOG" id="COG0746">
    <property type="taxonomic scope" value="Bacteria"/>
</dbReference>
<keyword evidence="1 8" id="KW-0963">Cytoplasm</keyword>
<evidence type="ECO:0000256" key="7">
    <source>
        <dbReference type="ARBA" id="ARBA00023150"/>
    </source>
</evidence>
<dbReference type="GO" id="GO:0005737">
    <property type="term" value="C:cytoplasm"/>
    <property type="evidence" value="ECO:0007669"/>
    <property type="project" value="UniProtKB-SubCell"/>
</dbReference>
<dbReference type="OrthoDB" id="9788394at2"/>
<keyword evidence="3 8" id="KW-0479">Metal-binding</keyword>
<keyword evidence="5 8" id="KW-0460">Magnesium</keyword>
<dbReference type="GO" id="GO:0061603">
    <property type="term" value="F:molybdenum cofactor guanylyltransferase activity"/>
    <property type="evidence" value="ECO:0007669"/>
    <property type="project" value="UniProtKB-EC"/>
</dbReference>
<evidence type="ECO:0000256" key="4">
    <source>
        <dbReference type="ARBA" id="ARBA00022741"/>
    </source>
</evidence>
<dbReference type="InterPro" id="IPR029044">
    <property type="entry name" value="Nucleotide-diphossugar_trans"/>
</dbReference>
<dbReference type="GO" id="GO:0005525">
    <property type="term" value="F:GTP binding"/>
    <property type="evidence" value="ECO:0007669"/>
    <property type="project" value="UniProtKB-UniRule"/>
</dbReference>
<keyword evidence="4 8" id="KW-0547">Nucleotide-binding</keyword>
<dbReference type="AlphaFoldDB" id="D0LJX4"/>
<keyword evidence="7 8" id="KW-0501">Molybdenum cofactor biosynthesis</keyword>
<dbReference type="HAMAP" id="MF_00316">
    <property type="entry name" value="MobA"/>
    <property type="match status" value="1"/>
</dbReference>
<feature type="binding site" evidence="8">
    <location>
        <position position="105"/>
    </location>
    <ligand>
        <name>GTP</name>
        <dbReference type="ChEBI" id="CHEBI:37565"/>
    </ligand>
</feature>
<dbReference type="GO" id="GO:0046872">
    <property type="term" value="F:metal ion binding"/>
    <property type="evidence" value="ECO:0007669"/>
    <property type="project" value="UniProtKB-KW"/>
</dbReference>
<feature type="binding site" evidence="8">
    <location>
        <begin position="18"/>
        <end position="20"/>
    </location>
    <ligand>
        <name>GTP</name>
        <dbReference type="ChEBI" id="CHEBI:37565"/>
    </ligand>
</feature>
<dbReference type="InterPro" id="IPR013482">
    <property type="entry name" value="Molybde_CF_guanTrfase"/>
</dbReference>
<dbReference type="HOGENOM" id="CLU_055597_2_1_7"/>
<evidence type="ECO:0000256" key="5">
    <source>
        <dbReference type="ARBA" id="ARBA00022842"/>
    </source>
</evidence>
<evidence type="ECO:0000256" key="6">
    <source>
        <dbReference type="ARBA" id="ARBA00023134"/>
    </source>
</evidence>
<accession>D0LJX4</accession>
<comment type="cofactor">
    <cofactor evidence="8">
        <name>Mg(2+)</name>
        <dbReference type="ChEBI" id="CHEBI:18420"/>
    </cofactor>
</comment>
<dbReference type="Gene3D" id="3.90.550.10">
    <property type="entry name" value="Spore Coat Polysaccharide Biosynthesis Protein SpsA, Chain A"/>
    <property type="match status" value="1"/>
</dbReference>
<dbReference type="EC" id="2.7.7.77" evidence="8"/>
<dbReference type="CDD" id="cd02503">
    <property type="entry name" value="MobA"/>
    <property type="match status" value="1"/>
</dbReference>
<dbReference type="Pfam" id="PF12804">
    <property type="entry name" value="NTP_transf_3"/>
    <property type="match status" value="1"/>
</dbReference>
<feature type="binding site" evidence="8">
    <location>
        <position position="76"/>
    </location>
    <ligand>
        <name>GTP</name>
        <dbReference type="ChEBI" id="CHEBI:37565"/>
    </ligand>
</feature>
<keyword evidence="6 8" id="KW-0342">GTP-binding</keyword>
<dbReference type="GO" id="GO:0006777">
    <property type="term" value="P:Mo-molybdopterin cofactor biosynthetic process"/>
    <property type="evidence" value="ECO:0007669"/>
    <property type="project" value="UniProtKB-KW"/>
</dbReference>
<dbReference type="SUPFAM" id="SSF53448">
    <property type="entry name" value="Nucleotide-diphospho-sugar transferases"/>
    <property type="match status" value="1"/>
</dbReference>
<dbReference type="KEGG" id="hoh:Hoch_6006"/>
<keyword evidence="11" id="KW-1185">Reference proteome</keyword>
<comment type="subcellular location">
    <subcellularLocation>
        <location evidence="8">Cytoplasm</location>
    </subcellularLocation>
</comment>
<evidence type="ECO:0000256" key="8">
    <source>
        <dbReference type="HAMAP-Rule" id="MF_00316"/>
    </source>
</evidence>
<feature type="binding site" evidence="8">
    <location>
        <position position="31"/>
    </location>
    <ligand>
        <name>GTP</name>
        <dbReference type="ChEBI" id="CHEBI:37565"/>
    </ligand>
</feature>
<dbReference type="RefSeq" id="WP_012831073.1">
    <property type="nucleotide sequence ID" value="NC_013440.1"/>
</dbReference>
<comment type="catalytic activity">
    <reaction evidence="8">
        <text>Mo-molybdopterin + GTP + H(+) = Mo-molybdopterin guanine dinucleotide + diphosphate</text>
        <dbReference type="Rhea" id="RHEA:34243"/>
        <dbReference type="ChEBI" id="CHEBI:15378"/>
        <dbReference type="ChEBI" id="CHEBI:33019"/>
        <dbReference type="ChEBI" id="CHEBI:37565"/>
        <dbReference type="ChEBI" id="CHEBI:71302"/>
        <dbReference type="ChEBI" id="CHEBI:71310"/>
        <dbReference type="EC" id="2.7.7.77"/>
    </reaction>
</comment>
<dbReference type="PANTHER" id="PTHR19136:SF81">
    <property type="entry name" value="MOLYBDENUM COFACTOR GUANYLYLTRANSFERASE"/>
    <property type="match status" value="1"/>
</dbReference>
<keyword evidence="2 8" id="KW-0808">Transferase</keyword>
<dbReference type="InterPro" id="IPR025877">
    <property type="entry name" value="MobA-like_NTP_Trfase"/>
</dbReference>
<dbReference type="STRING" id="502025.Hoch_6006"/>
<reference evidence="10 11" key="1">
    <citation type="journal article" date="2010" name="Stand. Genomic Sci.">
        <title>Complete genome sequence of Haliangium ochraceum type strain (SMP-2).</title>
        <authorList>
            <consortium name="US DOE Joint Genome Institute (JGI-PGF)"/>
            <person name="Ivanova N."/>
            <person name="Daum C."/>
            <person name="Lang E."/>
            <person name="Abt B."/>
            <person name="Kopitz M."/>
            <person name="Saunders E."/>
            <person name="Lapidus A."/>
            <person name="Lucas S."/>
            <person name="Glavina Del Rio T."/>
            <person name="Nolan M."/>
            <person name="Tice H."/>
            <person name="Copeland A."/>
            <person name="Cheng J.F."/>
            <person name="Chen F."/>
            <person name="Bruce D."/>
            <person name="Goodwin L."/>
            <person name="Pitluck S."/>
            <person name="Mavromatis K."/>
            <person name="Pati A."/>
            <person name="Mikhailova N."/>
            <person name="Chen A."/>
            <person name="Palaniappan K."/>
            <person name="Land M."/>
            <person name="Hauser L."/>
            <person name="Chang Y.J."/>
            <person name="Jeffries C.D."/>
            <person name="Detter J.C."/>
            <person name="Brettin T."/>
            <person name="Rohde M."/>
            <person name="Goker M."/>
            <person name="Bristow J."/>
            <person name="Markowitz V."/>
            <person name="Eisen J.A."/>
            <person name="Hugenholtz P."/>
            <person name="Kyrpides N.C."/>
            <person name="Klenk H.P."/>
        </authorList>
    </citation>
    <scope>NUCLEOTIDE SEQUENCE [LARGE SCALE GENOMIC DNA]</scope>
    <source>
        <strain evidence="11">DSM 14365 / CIP 107738 / JCM 11303 / AJ 13395 / SMP-2</strain>
    </source>
</reference>
<evidence type="ECO:0000256" key="3">
    <source>
        <dbReference type="ARBA" id="ARBA00022723"/>
    </source>
</evidence>